<reference evidence="4" key="1">
    <citation type="submission" date="2015-03" db="EMBL/GenBank/DDBJ databases">
        <title>Draft genome sequence of a novel methanotroph (Sn10-6) isolated from flooded ricefield rhizosphere in India.</title>
        <authorList>
            <person name="Pandit P.S."/>
            <person name="Pore S.D."/>
            <person name="Arora P."/>
            <person name="Kapse N.G."/>
            <person name="Dhakephalkar P.K."/>
            <person name="Rahalkar M.C."/>
        </authorList>
    </citation>
    <scope>NUCLEOTIDE SEQUENCE [LARGE SCALE GENOMIC DNA]</scope>
    <source>
        <strain evidence="4">Sn10-6</strain>
    </source>
</reference>
<evidence type="ECO:0000313" key="4">
    <source>
        <dbReference type="Proteomes" id="UP000033684"/>
    </source>
</evidence>
<reference evidence="3 4" key="2">
    <citation type="journal article" date="2016" name="Microb. Ecol.">
        <title>Genome Characteristics of a Novel Type I Methanotroph (Sn10-6) Isolated from a Flooded Indian Rice Field.</title>
        <authorList>
            <person name="Rahalkar M.C."/>
            <person name="Pandit P.S."/>
            <person name="Dhakephalkar P.K."/>
            <person name="Pore S."/>
            <person name="Arora P."/>
            <person name="Kapse N."/>
        </authorList>
    </citation>
    <scope>NUCLEOTIDE SEQUENCE [LARGE SCALE GENOMIC DNA]</scope>
    <source>
        <strain evidence="3 4">Sn10-6</strain>
    </source>
</reference>
<accession>A0A0F3IK21</accession>
<dbReference type="AlphaFoldDB" id="A0A0F3IK21"/>
<comment type="caution">
    <text evidence="3">The sequence shown here is derived from an EMBL/GenBank/DDBJ whole genome shotgun (WGS) entry which is preliminary data.</text>
</comment>
<dbReference type="InterPro" id="IPR007415">
    <property type="entry name" value="Nitrogenase_MoFe_mat_NifZ"/>
</dbReference>
<dbReference type="OrthoDB" id="9181363at2"/>
<evidence type="ECO:0000256" key="2">
    <source>
        <dbReference type="ARBA" id="ARBA00023231"/>
    </source>
</evidence>
<dbReference type="Proteomes" id="UP000033684">
    <property type="component" value="Unassembled WGS sequence"/>
</dbReference>
<gene>
    <name evidence="3" type="ORF">VZ94_08370</name>
</gene>
<evidence type="ECO:0000313" key="3">
    <source>
        <dbReference type="EMBL" id="KJV06878.1"/>
    </source>
</evidence>
<comment type="similarity">
    <text evidence="1">Belongs to the NifZ family.</text>
</comment>
<keyword evidence="2" id="KW-0535">Nitrogen fixation</keyword>
<dbReference type="RefSeq" id="WP_045778883.1">
    <property type="nucleotide sequence ID" value="NZ_LAJX01000080.1"/>
</dbReference>
<evidence type="ECO:0000256" key="1">
    <source>
        <dbReference type="ARBA" id="ARBA00008027"/>
    </source>
</evidence>
<dbReference type="EMBL" id="LAJX01000080">
    <property type="protein sequence ID" value="KJV06878.1"/>
    <property type="molecule type" value="Genomic_DNA"/>
</dbReference>
<dbReference type="GO" id="GO:0009399">
    <property type="term" value="P:nitrogen fixation"/>
    <property type="evidence" value="ECO:0007669"/>
    <property type="project" value="InterPro"/>
</dbReference>
<dbReference type="PATRIC" id="fig|1632867.3.peg.5384"/>
<name>A0A0F3IK21_9GAMM</name>
<keyword evidence="4" id="KW-1185">Reference proteome</keyword>
<organism evidence="3 4">
    <name type="scientific">Methylocucumis oryzae</name>
    <dbReference type="NCBI Taxonomy" id="1632867"/>
    <lineage>
        <taxon>Bacteria</taxon>
        <taxon>Pseudomonadati</taxon>
        <taxon>Pseudomonadota</taxon>
        <taxon>Gammaproteobacteria</taxon>
        <taxon>Methylococcales</taxon>
        <taxon>Methylococcaceae</taxon>
        <taxon>Methylocucumis</taxon>
    </lineage>
</organism>
<protein>
    <submittedName>
        <fullName evidence="3">Nitrogen fixation protein NifZ</fullName>
    </submittedName>
</protein>
<dbReference type="Pfam" id="PF04319">
    <property type="entry name" value="NifZ"/>
    <property type="match status" value="1"/>
</dbReference>
<proteinExistence type="inferred from homology"/>
<sequence>MRVEDLDVGDIVYAAITIMDDGSIPGGVEGEILAEAGTRGVITMIGHVEEQPERSVYLVRFEDQQLNLGDPVGCWVEELMVEPVTLN</sequence>